<gene>
    <name evidence="2" type="primary">RvY_08887-1</name>
    <name evidence="2" type="synonym">RvY_08887.1</name>
    <name evidence="2" type="ORF">RvY_08887</name>
</gene>
<dbReference type="EMBL" id="BDGG01000004">
    <property type="protein sequence ID" value="GAU97621.1"/>
    <property type="molecule type" value="Genomic_DNA"/>
</dbReference>
<keyword evidence="3" id="KW-1185">Reference proteome</keyword>
<dbReference type="AlphaFoldDB" id="A0A1D1V7E8"/>
<name>A0A1D1V7E8_RAMVA</name>
<sequence length="154" mass="17263">MAHQRESTMFGMSKLCRRRGSLLHRRRKNPKTADRTLLSGQQLGFKCHTDTVYHYVHFLQSSADHKDGAIVWDELHCYAFCLHNGEEFGDLVPGPVGACKSQRSASHHDVTGSTAGPPITKSTSHVHIGSRSSFVVSTQLHIENIQDERELQVE</sequence>
<dbReference type="Proteomes" id="UP000186922">
    <property type="component" value="Unassembled WGS sequence"/>
</dbReference>
<evidence type="ECO:0000313" key="3">
    <source>
        <dbReference type="Proteomes" id="UP000186922"/>
    </source>
</evidence>
<reference evidence="2 3" key="1">
    <citation type="journal article" date="2016" name="Nat. Commun.">
        <title>Extremotolerant tardigrade genome and improved radiotolerance of human cultured cells by tardigrade-unique protein.</title>
        <authorList>
            <person name="Hashimoto T."/>
            <person name="Horikawa D.D."/>
            <person name="Saito Y."/>
            <person name="Kuwahara H."/>
            <person name="Kozuka-Hata H."/>
            <person name="Shin-I T."/>
            <person name="Minakuchi Y."/>
            <person name="Ohishi K."/>
            <person name="Motoyama A."/>
            <person name="Aizu T."/>
            <person name="Enomoto A."/>
            <person name="Kondo K."/>
            <person name="Tanaka S."/>
            <person name="Hara Y."/>
            <person name="Koshikawa S."/>
            <person name="Sagara H."/>
            <person name="Miura T."/>
            <person name="Yokobori S."/>
            <person name="Miyagawa K."/>
            <person name="Suzuki Y."/>
            <person name="Kubo T."/>
            <person name="Oyama M."/>
            <person name="Kohara Y."/>
            <person name="Fujiyama A."/>
            <person name="Arakawa K."/>
            <person name="Katayama T."/>
            <person name="Toyoda A."/>
            <person name="Kunieda T."/>
        </authorList>
    </citation>
    <scope>NUCLEOTIDE SEQUENCE [LARGE SCALE GENOMIC DNA]</scope>
    <source>
        <strain evidence="2 3">YOKOZUNA-1</strain>
    </source>
</reference>
<evidence type="ECO:0000256" key="1">
    <source>
        <dbReference type="SAM" id="MobiDB-lite"/>
    </source>
</evidence>
<comment type="caution">
    <text evidence="2">The sequence shown here is derived from an EMBL/GenBank/DDBJ whole genome shotgun (WGS) entry which is preliminary data.</text>
</comment>
<feature type="region of interest" description="Disordered" evidence="1">
    <location>
        <begin position="102"/>
        <end position="125"/>
    </location>
</feature>
<accession>A0A1D1V7E8</accession>
<organism evidence="2 3">
    <name type="scientific">Ramazzottius varieornatus</name>
    <name type="common">Water bear</name>
    <name type="synonym">Tardigrade</name>
    <dbReference type="NCBI Taxonomy" id="947166"/>
    <lineage>
        <taxon>Eukaryota</taxon>
        <taxon>Metazoa</taxon>
        <taxon>Ecdysozoa</taxon>
        <taxon>Tardigrada</taxon>
        <taxon>Eutardigrada</taxon>
        <taxon>Parachela</taxon>
        <taxon>Hypsibioidea</taxon>
        <taxon>Ramazzottiidae</taxon>
        <taxon>Ramazzottius</taxon>
    </lineage>
</organism>
<evidence type="ECO:0000313" key="2">
    <source>
        <dbReference type="EMBL" id="GAU97621.1"/>
    </source>
</evidence>
<proteinExistence type="predicted"/>
<protein>
    <submittedName>
        <fullName evidence="2">Uncharacterized protein</fullName>
    </submittedName>
</protein>